<organism evidence="2 3">
    <name type="scientific">Rotaria sordida</name>
    <dbReference type="NCBI Taxonomy" id="392033"/>
    <lineage>
        <taxon>Eukaryota</taxon>
        <taxon>Metazoa</taxon>
        <taxon>Spiralia</taxon>
        <taxon>Gnathifera</taxon>
        <taxon>Rotifera</taxon>
        <taxon>Eurotatoria</taxon>
        <taxon>Bdelloidea</taxon>
        <taxon>Philodinida</taxon>
        <taxon>Philodinidae</taxon>
        <taxon>Rotaria</taxon>
    </lineage>
</organism>
<feature type="compositionally biased region" description="Polar residues" evidence="1">
    <location>
        <begin position="1"/>
        <end position="38"/>
    </location>
</feature>
<feature type="compositionally biased region" description="Acidic residues" evidence="1">
    <location>
        <begin position="97"/>
        <end position="111"/>
    </location>
</feature>
<accession>A0A814W3Y7</accession>
<protein>
    <submittedName>
        <fullName evidence="2">Uncharacterized protein</fullName>
    </submittedName>
</protein>
<proteinExistence type="predicted"/>
<dbReference type="EMBL" id="CAJNOH010001236">
    <property type="protein sequence ID" value="CAF1193665.1"/>
    <property type="molecule type" value="Genomic_DNA"/>
</dbReference>
<evidence type="ECO:0000313" key="3">
    <source>
        <dbReference type="Proteomes" id="UP000663854"/>
    </source>
</evidence>
<dbReference type="AlphaFoldDB" id="A0A814W3Y7"/>
<evidence type="ECO:0000313" key="2">
    <source>
        <dbReference type="EMBL" id="CAF1193665.1"/>
    </source>
</evidence>
<feature type="compositionally biased region" description="Polar residues" evidence="1">
    <location>
        <begin position="56"/>
        <end position="87"/>
    </location>
</feature>
<feature type="region of interest" description="Disordered" evidence="1">
    <location>
        <begin position="1"/>
        <end position="89"/>
    </location>
</feature>
<gene>
    <name evidence="2" type="ORF">PYM288_LOCUS24481</name>
</gene>
<feature type="region of interest" description="Disordered" evidence="1">
    <location>
        <begin position="97"/>
        <end position="116"/>
    </location>
</feature>
<feature type="compositionally biased region" description="Acidic residues" evidence="1">
    <location>
        <begin position="44"/>
        <end position="53"/>
    </location>
</feature>
<evidence type="ECO:0000256" key="1">
    <source>
        <dbReference type="SAM" id="MobiDB-lite"/>
    </source>
</evidence>
<comment type="caution">
    <text evidence="2">The sequence shown here is derived from an EMBL/GenBank/DDBJ whole genome shotgun (WGS) entry which is preliminary data.</text>
</comment>
<dbReference type="Proteomes" id="UP000663854">
    <property type="component" value="Unassembled WGS sequence"/>
</dbReference>
<sequence>MSVYPSTESNWNSTKKHTLSSNGEYSSPTKRSRPSLSQRLGLVDDSDLSDDEPYSPTDNNSFETQQRIIRQPQASLRESTLISSGQPSKAILELLKDDEDDDEEEEEEEEEVKYFEEAYSPSQLDPATMDEVSHQLKGLNEPLNSRSTPVSQPANYVPPTSSNIHQQDMDYREKKKSNDNIIKHELNQNNCRIIPIHGECTGVDPRLRIHSARLRSKVRQLVLERLSTNDLIDRNEILEELDHLVESHGRRLYWYRVICFLQNISLTNNTPKQIHYYLKEVSKLLVLTPTISKVLKIKQKYPKIIPTNGTEIQTIHDPRSKTFTMNNIQLKPLRYK</sequence>
<reference evidence="2" key="1">
    <citation type="submission" date="2021-02" db="EMBL/GenBank/DDBJ databases">
        <authorList>
            <person name="Nowell W R."/>
        </authorList>
    </citation>
    <scope>NUCLEOTIDE SEQUENCE</scope>
</reference>
<feature type="region of interest" description="Disordered" evidence="1">
    <location>
        <begin position="141"/>
        <end position="164"/>
    </location>
</feature>
<name>A0A814W3Y7_9BILA</name>
<feature type="compositionally biased region" description="Polar residues" evidence="1">
    <location>
        <begin position="142"/>
        <end position="164"/>
    </location>
</feature>